<dbReference type="EMBL" id="JBJQOH010000007">
    <property type="protein sequence ID" value="KAL3680436.1"/>
    <property type="molecule type" value="Genomic_DNA"/>
</dbReference>
<gene>
    <name evidence="6" type="ORF">R1sor_023392</name>
</gene>
<keyword evidence="2 5" id="KW-0479">Metal-binding</keyword>
<keyword evidence="7" id="KW-1185">Reference proteome</keyword>
<dbReference type="GO" id="GO:0046872">
    <property type="term" value="F:metal ion binding"/>
    <property type="evidence" value="ECO:0007669"/>
    <property type="project" value="UniProtKB-KW"/>
</dbReference>
<dbReference type="InterPro" id="IPR002401">
    <property type="entry name" value="Cyt_P450_E_grp-I"/>
</dbReference>
<dbReference type="InterPro" id="IPR036396">
    <property type="entry name" value="Cyt_P450_sf"/>
</dbReference>
<dbReference type="PRINTS" id="PR00385">
    <property type="entry name" value="P450"/>
</dbReference>
<accession>A0ABD3GP23</accession>
<dbReference type="Gene3D" id="1.10.630.10">
    <property type="entry name" value="Cytochrome P450"/>
    <property type="match status" value="1"/>
</dbReference>
<evidence type="ECO:0008006" key="8">
    <source>
        <dbReference type="Google" id="ProtNLM"/>
    </source>
</evidence>
<feature type="binding site" description="axial binding residue" evidence="5">
    <location>
        <position position="564"/>
    </location>
    <ligand>
        <name>heme</name>
        <dbReference type="ChEBI" id="CHEBI:30413"/>
    </ligand>
    <ligandPart>
        <name>Fe</name>
        <dbReference type="ChEBI" id="CHEBI:18248"/>
    </ligandPart>
</feature>
<dbReference type="Pfam" id="PF00067">
    <property type="entry name" value="p450"/>
    <property type="match status" value="2"/>
</dbReference>
<dbReference type="InterPro" id="IPR001128">
    <property type="entry name" value="Cyt_P450"/>
</dbReference>
<dbReference type="PRINTS" id="PR00463">
    <property type="entry name" value="EP450I"/>
</dbReference>
<evidence type="ECO:0000256" key="1">
    <source>
        <dbReference type="ARBA" id="ARBA00010617"/>
    </source>
</evidence>
<keyword evidence="3" id="KW-0560">Oxidoreductase</keyword>
<protein>
    <recommendedName>
        <fullName evidence="8">Cytochrome P450</fullName>
    </recommendedName>
</protein>
<evidence type="ECO:0000256" key="5">
    <source>
        <dbReference type="PIRSR" id="PIRSR602401-1"/>
    </source>
</evidence>
<dbReference type="PANTHER" id="PTHR24296">
    <property type="entry name" value="CYTOCHROME P450"/>
    <property type="match status" value="1"/>
</dbReference>
<evidence type="ECO:0000256" key="4">
    <source>
        <dbReference type="ARBA" id="ARBA00023004"/>
    </source>
</evidence>
<organism evidence="6 7">
    <name type="scientific">Riccia sorocarpa</name>
    <dbReference type="NCBI Taxonomy" id="122646"/>
    <lineage>
        <taxon>Eukaryota</taxon>
        <taxon>Viridiplantae</taxon>
        <taxon>Streptophyta</taxon>
        <taxon>Embryophyta</taxon>
        <taxon>Marchantiophyta</taxon>
        <taxon>Marchantiopsida</taxon>
        <taxon>Marchantiidae</taxon>
        <taxon>Marchantiales</taxon>
        <taxon>Ricciaceae</taxon>
        <taxon>Riccia</taxon>
    </lineage>
</organism>
<comment type="cofactor">
    <cofactor evidence="5">
        <name>heme</name>
        <dbReference type="ChEBI" id="CHEBI:30413"/>
    </cofactor>
</comment>
<evidence type="ECO:0000256" key="2">
    <source>
        <dbReference type="ARBA" id="ARBA00022723"/>
    </source>
</evidence>
<comment type="similarity">
    <text evidence="1">Belongs to the cytochrome P450 family.</text>
</comment>
<dbReference type="Proteomes" id="UP001633002">
    <property type="component" value="Unassembled WGS sequence"/>
</dbReference>
<evidence type="ECO:0000313" key="7">
    <source>
        <dbReference type="Proteomes" id="UP001633002"/>
    </source>
</evidence>
<name>A0ABD3GP23_9MARC</name>
<sequence length="619" mass="71159">MTDGQVHRDLSKTWYGKERLPRVGMAPSIKGAIWEEEVEGRVHYPDMTSAMSMDFISDTTKTRGIILCSLLGIVVARLIYQCVRLIYDFESRGGPKVWPILGTTVEHLVNHHRLHDWLLTQFQKSGKSTLATPVIAGQVFYYTVDPVNIKHMLKTNFSNYPKGKLFHERMESLLGDGIFNIDGDSWRSQRKTASVEFSLKSLKDFSCASFKEYGCKLAGLCARQQYKREAVDMQDLYMRTTLDSIGKIGFGMDLGSLPKQFPLQPNEFATAFDGANEVATRRFIDPFWKIKRFFGLGGEGQMETYVDTIDKFVYTVLDQRKREYNSRGNHVRESEKPVPKISLEKSDIISRFLDLSVSGDQGPMSDKFLRDVVLNFIIAGRDTTAVTMTWMTYMLIQHQDIAYRLWEELVAFQQKHDPDYTNFSWTKAWTETEEKWGEDVVNQNRLKFFGEIMDSRIKQFADLLIHDSLKELIYLHAVISETLRLYPAVPLDPKFILKNDVLPDGTKLKAGQTIAYSPWCMGRMTSIWGPDALEFNPDRWIQDGDILRESEYKFATFQAGYRTCLGRDSAYLQIKITMAIMCRFFEFTPVDSSSEEKTYRMMATLGMAGGLQAQVRLRN</sequence>
<proteinExistence type="inferred from homology"/>
<dbReference type="GO" id="GO:0016491">
    <property type="term" value="F:oxidoreductase activity"/>
    <property type="evidence" value="ECO:0007669"/>
    <property type="project" value="UniProtKB-KW"/>
</dbReference>
<dbReference type="CDD" id="cd11064">
    <property type="entry name" value="CYP86A"/>
    <property type="match status" value="1"/>
</dbReference>
<dbReference type="AlphaFoldDB" id="A0ABD3GP23"/>
<evidence type="ECO:0000256" key="3">
    <source>
        <dbReference type="ARBA" id="ARBA00023002"/>
    </source>
</evidence>
<evidence type="ECO:0000313" key="6">
    <source>
        <dbReference type="EMBL" id="KAL3680436.1"/>
    </source>
</evidence>
<comment type="caution">
    <text evidence="6">The sequence shown here is derived from an EMBL/GenBank/DDBJ whole genome shotgun (WGS) entry which is preliminary data.</text>
</comment>
<dbReference type="SUPFAM" id="SSF48264">
    <property type="entry name" value="Cytochrome P450"/>
    <property type="match status" value="1"/>
</dbReference>
<reference evidence="6 7" key="1">
    <citation type="submission" date="2024-09" db="EMBL/GenBank/DDBJ databases">
        <title>Chromosome-scale assembly of Riccia sorocarpa.</title>
        <authorList>
            <person name="Paukszto L."/>
        </authorList>
    </citation>
    <scope>NUCLEOTIDE SEQUENCE [LARGE SCALE GENOMIC DNA]</scope>
    <source>
        <strain evidence="6">LP-2024</strain>
        <tissue evidence="6">Aerial parts of the thallus</tissue>
    </source>
</reference>
<keyword evidence="4 5" id="KW-0408">Iron</keyword>
<keyword evidence="5" id="KW-0349">Heme</keyword>